<gene>
    <name evidence="1" type="ORF">LEP1GSC133_3228</name>
</gene>
<evidence type="ECO:0000313" key="2">
    <source>
        <dbReference type="Proteomes" id="UP000012159"/>
    </source>
</evidence>
<dbReference type="EMBL" id="AKWF02000059">
    <property type="protein sequence ID" value="EMO63186.1"/>
    <property type="molecule type" value="Genomic_DNA"/>
</dbReference>
<dbReference type="AlphaFoldDB" id="M6W6U9"/>
<comment type="caution">
    <text evidence="1">The sequence shown here is derived from an EMBL/GenBank/DDBJ whole genome shotgun (WGS) entry which is preliminary data.</text>
</comment>
<protein>
    <submittedName>
        <fullName evidence="1">Uncharacterized protein</fullName>
    </submittedName>
</protein>
<accession>M6W6U9</accession>
<dbReference type="Proteomes" id="UP000012159">
    <property type="component" value="Unassembled WGS sequence"/>
</dbReference>
<organism evidence="1 2">
    <name type="scientific">Leptospira borgpetersenii serovar Pomona str. 200901868</name>
    <dbReference type="NCBI Taxonomy" id="1192866"/>
    <lineage>
        <taxon>Bacteria</taxon>
        <taxon>Pseudomonadati</taxon>
        <taxon>Spirochaetota</taxon>
        <taxon>Spirochaetia</taxon>
        <taxon>Leptospirales</taxon>
        <taxon>Leptospiraceae</taxon>
        <taxon>Leptospira</taxon>
    </lineage>
</organism>
<dbReference type="STRING" id="1192866.LEP1GSC133_3228"/>
<sequence>MDLKTGLILRETTLPAGEVKKANLSGENILIEVMSGKNSKIYSYSDQLELNGSIVFEGSFWAGIKSGVLFSVAQKDGIRTQIYDSSLKDLNVKTVSQRGTGELRYLGSYETGIFFLSGKKSFQSITKNLLQSIFRTIPLLSSWFVLLTFGFVREKPCIASNQTHLK</sequence>
<name>M6W6U9_LEPBO</name>
<evidence type="ECO:0000313" key="1">
    <source>
        <dbReference type="EMBL" id="EMO63186.1"/>
    </source>
</evidence>
<proteinExistence type="predicted"/>
<reference evidence="1 2" key="1">
    <citation type="submission" date="2013-01" db="EMBL/GenBank/DDBJ databases">
        <authorList>
            <person name="Harkins D.M."/>
            <person name="Durkin A.S."/>
            <person name="Brinkac L.M."/>
            <person name="Haft D.H."/>
            <person name="Selengut J.D."/>
            <person name="Sanka R."/>
            <person name="DePew J."/>
            <person name="Purushe J."/>
            <person name="Picardeau M."/>
            <person name="Werts C."/>
            <person name="Goarant C."/>
            <person name="Vinetz J.M."/>
            <person name="Sutton G.G."/>
            <person name="Nierman W.C."/>
            <person name="Fouts D.E."/>
        </authorList>
    </citation>
    <scope>NUCLEOTIDE SEQUENCE [LARGE SCALE GENOMIC DNA]</scope>
    <source>
        <strain evidence="1 2">200901868</strain>
    </source>
</reference>